<evidence type="ECO:0000256" key="1">
    <source>
        <dbReference type="SAM" id="MobiDB-lite"/>
    </source>
</evidence>
<organism evidence="2 3">
    <name type="scientific">Streptomyces mirabilis</name>
    <dbReference type="NCBI Taxonomy" id="68239"/>
    <lineage>
        <taxon>Bacteria</taxon>
        <taxon>Bacillati</taxon>
        <taxon>Actinomycetota</taxon>
        <taxon>Actinomycetes</taxon>
        <taxon>Kitasatosporales</taxon>
        <taxon>Streptomycetaceae</taxon>
        <taxon>Streptomyces</taxon>
    </lineage>
</organism>
<name>A0A1I2UBT2_9ACTN</name>
<dbReference type="AlphaFoldDB" id="A0A1I2UBT2"/>
<dbReference type="EMBL" id="FONR01000027">
    <property type="protein sequence ID" value="SFG74655.1"/>
    <property type="molecule type" value="Genomic_DNA"/>
</dbReference>
<evidence type="ECO:0000313" key="3">
    <source>
        <dbReference type="Proteomes" id="UP000181942"/>
    </source>
</evidence>
<gene>
    <name evidence="2" type="ORF">SAMN02787118_12793</name>
</gene>
<dbReference type="Proteomes" id="UP000181942">
    <property type="component" value="Unassembled WGS sequence"/>
</dbReference>
<accession>A0A1I2UBT2</accession>
<reference evidence="2 3" key="1">
    <citation type="submission" date="2016-10" db="EMBL/GenBank/DDBJ databases">
        <authorList>
            <person name="de Groot N.N."/>
        </authorList>
    </citation>
    <scope>NUCLEOTIDE SEQUENCE [LARGE SCALE GENOMIC DNA]</scope>
    <source>
        <strain evidence="2 3">OK461</strain>
    </source>
</reference>
<sequence length="151" mass="15572">MQVGAYLVPVAEALELMEPGEGAFYHPTGLAQSGAMRGTSSGDPRCDPSGAKKPAVLVEAVVAVGEKSAGTMSGASAQAPDAGNGIEQWDELGDIVPVPAGQRHCERGAVPVDDQMMLAAWAGPVHRGRPGVEPPLRARARLGPHDRECNA</sequence>
<proteinExistence type="predicted"/>
<feature type="region of interest" description="Disordered" evidence="1">
    <location>
        <begin position="125"/>
        <end position="151"/>
    </location>
</feature>
<evidence type="ECO:0000313" key="2">
    <source>
        <dbReference type="EMBL" id="SFG74655.1"/>
    </source>
</evidence>
<protein>
    <submittedName>
        <fullName evidence="2">Uncharacterized protein</fullName>
    </submittedName>
</protein>